<dbReference type="OrthoDB" id="813179at2759"/>
<dbReference type="EMBL" id="JAAWWB010000022">
    <property type="protein sequence ID" value="KAG6755696.1"/>
    <property type="molecule type" value="Genomic_DNA"/>
</dbReference>
<keyword evidence="3" id="KW-1003">Cell membrane</keyword>
<accession>A0A8X7YRA9</accession>
<dbReference type="GO" id="GO:0005886">
    <property type="term" value="C:plasma membrane"/>
    <property type="evidence" value="ECO:0007669"/>
    <property type="project" value="UniProtKB-SubCell"/>
</dbReference>
<evidence type="ECO:0000256" key="8">
    <source>
        <dbReference type="ARBA" id="ARBA00022840"/>
    </source>
</evidence>
<keyword evidence="10" id="KW-0449">Lipoprotein</keyword>
<keyword evidence="7" id="KW-0418">Kinase</keyword>
<evidence type="ECO:0000256" key="5">
    <source>
        <dbReference type="ARBA" id="ARBA00022679"/>
    </source>
</evidence>
<dbReference type="AlphaFoldDB" id="A0A8X7YRA9"/>
<reference evidence="14" key="1">
    <citation type="journal article" date="2020" name="bioRxiv">
        <title>Hybrid origin of Populus tomentosa Carr. identified through genome sequencing and phylogenomic analysis.</title>
        <authorList>
            <person name="An X."/>
            <person name="Gao K."/>
            <person name="Chen Z."/>
            <person name="Li J."/>
            <person name="Yang X."/>
            <person name="Yang X."/>
            <person name="Zhou J."/>
            <person name="Guo T."/>
            <person name="Zhao T."/>
            <person name="Huang S."/>
            <person name="Miao D."/>
            <person name="Khan W.U."/>
            <person name="Rao P."/>
            <person name="Ye M."/>
            <person name="Lei B."/>
            <person name="Liao W."/>
            <person name="Wang J."/>
            <person name="Ji L."/>
            <person name="Li Y."/>
            <person name="Guo B."/>
            <person name="Mustafa N.S."/>
            <person name="Li S."/>
            <person name="Yun Q."/>
            <person name="Keller S.R."/>
            <person name="Mao J."/>
            <person name="Zhang R."/>
            <person name="Strauss S.H."/>
        </authorList>
    </citation>
    <scope>NUCLEOTIDE SEQUENCE</scope>
    <source>
        <strain evidence="14">GM15</strain>
        <tissue evidence="14">Leaf</tissue>
    </source>
</reference>
<dbReference type="GO" id="GO:0004674">
    <property type="term" value="F:protein serine/threonine kinase activity"/>
    <property type="evidence" value="ECO:0007669"/>
    <property type="project" value="UniProtKB-KW"/>
</dbReference>
<keyword evidence="15" id="KW-1185">Reference proteome</keyword>
<sequence>MARRKRNKIHNLFLQNGNWCKEDKILQGEALHYFKDLFCSNVSVRNVDLGLDALPMILDEGKARLICIVFKEEIITNSYRSDSNDHLSVWELKDNETRGFSLVHVISFDNMFSKEAWVRDFVKSENRVIARALAFHPENKDVLYLGFLYHLISCNIRTGELEVIDGIPTFIQTSLVCKIIVSINTYLTFSSSSFYPTSPASLMDSSAATVAGINVKVDAMGGGICALPLSSGSVAADVTATASPPSATPPASPSQELAVTTDSFNPSCSVGEGGFGKHVGVKQLDSNGRQGNKKFFSEIITLSIVQHSNLVKLIGYCVEDDQRLVVYEFMPNESLETHLLALSPERKPLDWTTRMKIASGAAKGLEYLHDTADPQIIYRDFKASNILLDECFHPKLFDFGLAMLGPTEGKDHVSTRVMGTYGYCAPEYQRAGPLVKDRIQFTKMADPLLEGNYPQKCLYQAVAIAAMCLQEEADTRPLMADVVTALEFLATPLEEKKPTVISTENIHYVDSVTGGNVKEE</sequence>
<dbReference type="InterPro" id="IPR008271">
    <property type="entry name" value="Ser/Thr_kinase_AS"/>
</dbReference>
<gene>
    <name evidence="14" type="ORF">POTOM_041529</name>
</gene>
<keyword evidence="6" id="KW-0547">Nucleotide-binding</keyword>
<dbReference type="FunFam" id="1.10.510.10:FF:001023">
    <property type="entry name" value="Os07g0541700 protein"/>
    <property type="match status" value="1"/>
</dbReference>
<evidence type="ECO:0000256" key="11">
    <source>
        <dbReference type="ARBA" id="ARBA00047899"/>
    </source>
</evidence>
<evidence type="ECO:0000256" key="10">
    <source>
        <dbReference type="ARBA" id="ARBA00023288"/>
    </source>
</evidence>
<dbReference type="Proteomes" id="UP000886885">
    <property type="component" value="Chromosome 11D"/>
</dbReference>
<dbReference type="PANTHER" id="PTHR47985:SF37">
    <property type="entry name" value="PROTEIN KINASE SUPERFAMILY PROTEIN"/>
    <property type="match status" value="1"/>
</dbReference>
<evidence type="ECO:0000256" key="6">
    <source>
        <dbReference type="ARBA" id="ARBA00022741"/>
    </source>
</evidence>
<evidence type="ECO:0000256" key="9">
    <source>
        <dbReference type="ARBA" id="ARBA00023136"/>
    </source>
</evidence>
<keyword evidence="8" id="KW-0067">ATP-binding</keyword>
<evidence type="ECO:0000313" key="14">
    <source>
        <dbReference type="EMBL" id="KAG6755696.1"/>
    </source>
</evidence>
<evidence type="ECO:0000313" key="15">
    <source>
        <dbReference type="Proteomes" id="UP000886885"/>
    </source>
</evidence>
<dbReference type="PROSITE" id="PS00108">
    <property type="entry name" value="PROTEIN_KINASE_ST"/>
    <property type="match status" value="1"/>
</dbReference>
<keyword evidence="4" id="KW-0723">Serine/threonine-protein kinase</keyword>
<name>A0A8X7YRA9_POPTO</name>
<keyword evidence="5" id="KW-0808">Transferase</keyword>
<dbReference type="GO" id="GO:0005524">
    <property type="term" value="F:ATP binding"/>
    <property type="evidence" value="ECO:0007669"/>
    <property type="project" value="UniProtKB-KW"/>
</dbReference>
<keyword evidence="9" id="KW-0472">Membrane</keyword>
<evidence type="ECO:0000256" key="12">
    <source>
        <dbReference type="ARBA" id="ARBA00048679"/>
    </source>
</evidence>
<comment type="caution">
    <text evidence="14">The sequence shown here is derived from an EMBL/GenBank/DDBJ whole genome shotgun (WGS) entry which is preliminary data.</text>
</comment>
<evidence type="ECO:0000256" key="2">
    <source>
        <dbReference type="ARBA" id="ARBA00012513"/>
    </source>
</evidence>
<dbReference type="Pfam" id="PF00069">
    <property type="entry name" value="Pkinase"/>
    <property type="match status" value="1"/>
</dbReference>
<dbReference type="InterPro" id="IPR000719">
    <property type="entry name" value="Prot_kinase_dom"/>
</dbReference>
<protein>
    <recommendedName>
        <fullName evidence="2">non-specific serine/threonine protein kinase</fullName>
        <ecNumber evidence="2">2.7.11.1</ecNumber>
    </recommendedName>
</protein>
<feature type="domain" description="Protein kinase" evidence="13">
    <location>
        <begin position="264"/>
        <end position="520"/>
    </location>
</feature>
<dbReference type="PANTHER" id="PTHR47985">
    <property type="entry name" value="OS07G0668900 PROTEIN"/>
    <property type="match status" value="1"/>
</dbReference>
<evidence type="ECO:0000259" key="13">
    <source>
        <dbReference type="PROSITE" id="PS50011"/>
    </source>
</evidence>
<organism evidence="14 15">
    <name type="scientific">Populus tomentosa</name>
    <name type="common">Chinese white poplar</name>
    <dbReference type="NCBI Taxonomy" id="118781"/>
    <lineage>
        <taxon>Eukaryota</taxon>
        <taxon>Viridiplantae</taxon>
        <taxon>Streptophyta</taxon>
        <taxon>Embryophyta</taxon>
        <taxon>Tracheophyta</taxon>
        <taxon>Spermatophyta</taxon>
        <taxon>Magnoliopsida</taxon>
        <taxon>eudicotyledons</taxon>
        <taxon>Gunneridae</taxon>
        <taxon>Pentapetalae</taxon>
        <taxon>rosids</taxon>
        <taxon>fabids</taxon>
        <taxon>Malpighiales</taxon>
        <taxon>Salicaceae</taxon>
        <taxon>Saliceae</taxon>
        <taxon>Populus</taxon>
    </lineage>
</organism>
<dbReference type="EC" id="2.7.11.1" evidence="2"/>
<comment type="subcellular location">
    <subcellularLocation>
        <location evidence="1">Cell membrane</location>
        <topology evidence="1">Lipid-anchor</topology>
    </subcellularLocation>
</comment>
<dbReference type="PROSITE" id="PS50011">
    <property type="entry name" value="PROTEIN_KINASE_DOM"/>
    <property type="match status" value="1"/>
</dbReference>
<evidence type="ECO:0000256" key="3">
    <source>
        <dbReference type="ARBA" id="ARBA00022475"/>
    </source>
</evidence>
<evidence type="ECO:0000256" key="4">
    <source>
        <dbReference type="ARBA" id="ARBA00022527"/>
    </source>
</evidence>
<comment type="catalytic activity">
    <reaction evidence="11">
        <text>L-threonyl-[protein] + ATP = O-phospho-L-threonyl-[protein] + ADP + H(+)</text>
        <dbReference type="Rhea" id="RHEA:46608"/>
        <dbReference type="Rhea" id="RHEA-COMP:11060"/>
        <dbReference type="Rhea" id="RHEA-COMP:11605"/>
        <dbReference type="ChEBI" id="CHEBI:15378"/>
        <dbReference type="ChEBI" id="CHEBI:30013"/>
        <dbReference type="ChEBI" id="CHEBI:30616"/>
        <dbReference type="ChEBI" id="CHEBI:61977"/>
        <dbReference type="ChEBI" id="CHEBI:456216"/>
        <dbReference type="EC" id="2.7.11.1"/>
    </reaction>
</comment>
<evidence type="ECO:0000256" key="1">
    <source>
        <dbReference type="ARBA" id="ARBA00004193"/>
    </source>
</evidence>
<comment type="catalytic activity">
    <reaction evidence="12">
        <text>L-seryl-[protein] + ATP = O-phospho-L-seryl-[protein] + ADP + H(+)</text>
        <dbReference type="Rhea" id="RHEA:17989"/>
        <dbReference type="Rhea" id="RHEA-COMP:9863"/>
        <dbReference type="Rhea" id="RHEA-COMP:11604"/>
        <dbReference type="ChEBI" id="CHEBI:15378"/>
        <dbReference type="ChEBI" id="CHEBI:29999"/>
        <dbReference type="ChEBI" id="CHEBI:30616"/>
        <dbReference type="ChEBI" id="CHEBI:83421"/>
        <dbReference type="ChEBI" id="CHEBI:456216"/>
        <dbReference type="EC" id="2.7.11.1"/>
    </reaction>
</comment>
<evidence type="ECO:0000256" key="7">
    <source>
        <dbReference type="ARBA" id="ARBA00022777"/>
    </source>
</evidence>
<proteinExistence type="predicted"/>